<feature type="compositionally biased region" description="Polar residues" evidence="1">
    <location>
        <begin position="239"/>
        <end position="248"/>
    </location>
</feature>
<dbReference type="Proteomes" id="UP000094389">
    <property type="component" value="Unassembled WGS sequence"/>
</dbReference>
<evidence type="ECO:0000313" key="3">
    <source>
        <dbReference type="EMBL" id="ODV73356.1"/>
    </source>
</evidence>
<dbReference type="PANTHER" id="PTHR21193">
    <property type="entry name" value="OXIDOREDUCTASE-LIKE DOMAIN-CONTAINING PROTEIN 1"/>
    <property type="match status" value="1"/>
</dbReference>
<dbReference type="GeneID" id="30990847"/>
<feature type="compositionally biased region" description="Acidic residues" evidence="1">
    <location>
        <begin position="192"/>
        <end position="201"/>
    </location>
</feature>
<dbReference type="PANTHER" id="PTHR21193:SF3">
    <property type="entry name" value="OXIDOREDUCTASE-LIKE DOMAIN-CONTAINING PROTEIN 1"/>
    <property type="match status" value="1"/>
</dbReference>
<reference evidence="3 4" key="1">
    <citation type="journal article" date="2016" name="Proc. Natl. Acad. Sci. U.S.A.">
        <title>Comparative genomics of biotechnologically important yeasts.</title>
        <authorList>
            <person name="Riley R."/>
            <person name="Haridas S."/>
            <person name="Wolfe K.H."/>
            <person name="Lopes M.R."/>
            <person name="Hittinger C.T."/>
            <person name="Goeker M."/>
            <person name="Salamov A.A."/>
            <person name="Wisecaver J.H."/>
            <person name="Long T.M."/>
            <person name="Calvey C.H."/>
            <person name="Aerts A.L."/>
            <person name="Barry K.W."/>
            <person name="Choi C."/>
            <person name="Clum A."/>
            <person name="Coughlan A.Y."/>
            <person name="Deshpande S."/>
            <person name="Douglass A.P."/>
            <person name="Hanson S.J."/>
            <person name="Klenk H.-P."/>
            <person name="LaButti K.M."/>
            <person name="Lapidus A."/>
            <person name="Lindquist E.A."/>
            <person name="Lipzen A.M."/>
            <person name="Meier-Kolthoff J.P."/>
            <person name="Ohm R.A."/>
            <person name="Otillar R.P."/>
            <person name="Pangilinan J.L."/>
            <person name="Peng Y."/>
            <person name="Rokas A."/>
            <person name="Rosa C.A."/>
            <person name="Scheuner C."/>
            <person name="Sibirny A.A."/>
            <person name="Slot J.C."/>
            <person name="Stielow J.B."/>
            <person name="Sun H."/>
            <person name="Kurtzman C.P."/>
            <person name="Blackwell M."/>
            <person name="Grigoriev I.V."/>
            <person name="Jeffries T.W."/>
        </authorList>
    </citation>
    <scope>NUCLEOTIDE SEQUENCE [LARGE SCALE GENOMIC DNA]</scope>
    <source>
        <strain evidence="4">ATCC 18201 / CBS 1600 / BCRC 20928 / JCM 3617 / NBRC 0987 / NRRL Y-1542</strain>
    </source>
</reference>
<dbReference type="STRING" id="983966.A0A1E4S1H8"/>
<dbReference type="RefSeq" id="XP_020070395.1">
    <property type="nucleotide sequence ID" value="XM_020216451.1"/>
</dbReference>
<feature type="compositionally biased region" description="Low complexity" evidence="1">
    <location>
        <begin position="19"/>
        <end position="34"/>
    </location>
</feature>
<evidence type="ECO:0000313" key="4">
    <source>
        <dbReference type="Proteomes" id="UP000094389"/>
    </source>
</evidence>
<proteinExistence type="predicted"/>
<feature type="region of interest" description="Disordered" evidence="1">
    <location>
        <begin position="170"/>
        <end position="201"/>
    </location>
</feature>
<evidence type="ECO:0000259" key="2">
    <source>
        <dbReference type="Pfam" id="PF09791"/>
    </source>
</evidence>
<gene>
    <name evidence="3" type="ORF">CYBJADRAFT_173354</name>
</gene>
<feature type="region of interest" description="Disordered" evidence="1">
    <location>
        <begin position="229"/>
        <end position="248"/>
    </location>
</feature>
<name>A0A1E4S1H8_CYBJN</name>
<dbReference type="EMBL" id="KV453931">
    <property type="protein sequence ID" value="ODV73356.1"/>
    <property type="molecule type" value="Genomic_DNA"/>
</dbReference>
<feature type="region of interest" description="Disordered" evidence="1">
    <location>
        <begin position="14"/>
        <end position="41"/>
    </location>
</feature>
<keyword evidence="4" id="KW-1185">Reference proteome</keyword>
<feature type="domain" description="Oxidoreductase-like" evidence="2">
    <location>
        <begin position="84"/>
        <end position="127"/>
    </location>
</feature>
<dbReference type="InterPro" id="IPR039251">
    <property type="entry name" value="OXLD1"/>
</dbReference>
<dbReference type="OMA" id="CVWEIYN"/>
<dbReference type="AlphaFoldDB" id="A0A1E4S1H8"/>
<protein>
    <recommendedName>
        <fullName evidence="2">Oxidoreductase-like domain-containing protein</fullName>
    </recommendedName>
</protein>
<dbReference type="GO" id="GO:0005739">
    <property type="term" value="C:mitochondrion"/>
    <property type="evidence" value="ECO:0007669"/>
    <property type="project" value="TreeGrafter"/>
</dbReference>
<dbReference type="Pfam" id="PF09791">
    <property type="entry name" value="Oxidored-like"/>
    <property type="match status" value="1"/>
</dbReference>
<organism evidence="3 4">
    <name type="scientific">Cyberlindnera jadinii (strain ATCC 18201 / CBS 1600 / BCRC 20928 / JCM 3617 / NBRC 0987 / NRRL Y-1542)</name>
    <name type="common">Torula yeast</name>
    <name type="synonym">Candida utilis</name>
    <dbReference type="NCBI Taxonomy" id="983966"/>
    <lineage>
        <taxon>Eukaryota</taxon>
        <taxon>Fungi</taxon>
        <taxon>Dikarya</taxon>
        <taxon>Ascomycota</taxon>
        <taxon>Saccharomycotina</taxon>
        <taxon>Saccharomycetes</taxon>
        <taxon>Phaffomycetales</taxon>
        <taxon>Phaffomycetaceae</taxon>
        <taxon>Cyberlindnera</taxon>
    </lineage>
</organism>
<accession>A0A1E4S1H8</accession>
<evidence type="ECO:0000256" key="1">
    <source>
        <dbReference type="SAM" id="MobiDB-lite"/>
    </source>
</evidence>
<sequence>MRACIVKRSLSTGVKPNQSASTSTSTLASSSGATNNDSSALRFYGNTGESASSAERMRQVFGGRLDGSGREASSRRDVNAPRLIAGVLVPHKPIEPDNCCMSGCVNCVWEQYNDDIRDWRKKRNLAAEKLNQTEDIWPKDFDPPLKALDFKNVPRELRSAKRKLGSGKRLSSSAYFPTKGAPGAQNLKASNDEDVDANDDEAWGSVPVHFKVFAETEKRVKAKKLLQKKKQLEQEKAASTASIKASNS</sequence>
<dbReference type="OrthoDB" id="10064411at2759"/>
<dbReference type="InterPro" id="IPR019180">
    <property type="entry name" value="Oxidoreductase-like_N"/>
</dbReference>